<dbReference type="AlphaFoldDB" id="A0A9I9DBJ7"/>
<protein>
    <submittedName>
        <fullName evidence="4">Uncharacterized protein</fullName>
    </submittedName>
</protein>
<keyword evidence="1" id="KW-0805">Transcription regulation</keyword>
<dbReference type="Gramene" id="MELO3C015911.2.1">
    <property type="protein sequence ID" value="MELO3C015911.2.1"/>
    <property type="gene ID" value="MELO3C015911.2"/>
</dbReference>
<sequence length="208" mass="23882">IIQNLNPKPHFPLSLYFSSFLTKSEKEGKKIPQNQMGVSQETLLQIQLNMEDHKTTQDRIIIIKEIRNDSSNDQSIWKKKSMKEEVGEEEDQEINSKGKDKSTCNNINTRRTTRRRSRSNSLILKKRSRRSSSSSSSSSSRIEQRVNILRNLVPNNDNHHDDDESCTAGSLEQLFTQTADYILSLQTRVRLMKTLVDVLSDPSSSIDE</sequence>
<feature type="compositionally biased region" description="Low complexity" evidence="3">
    <location>
        <begin position="131"/>
        <end position="141"/>
    </location>
</feature>
<dbReference type="PANTHER" id="PTHR33124">
    <property type="entry name" value="TRANSCRIPTION FACTOR IBH1-LIKE 1"/>
    <property type="match status" value="1"/>
</dbReference>
<dbReference type="EnsemblPlants" id="MELO3C015911.2.1">
    <property type="protein sequence ID" value="MELO3C015911.2.1"/>
    <property type="gene ID" value="MELO3C015911.2"/>
</dbReference>
<evidence type="ECO:0000256" key="3">
    <source>
        <dbReference type="SAM" id="MobiDB-lite"/>
    </source>
</evidence>
<feature type="compositionally biased region" description="Basic residues" evidence="3">
    <location>
        <begin position="111"/>
        <end position="130"/>
    </location>
</feature>
<dbReference type="InterPro" id="IPR044660">
    <property type="entry name" value="IBH1-like"/>
</dbReference>
<evidence type="ECO:0000313" key="4">
    <source>
        <dbReference type="EnsemblPlants" id="MELO3C015911.2.1"/>
    </source>
</evidence>
<evidence type="ECO:0000256" key="2">
    <source>
        <dbReference type="ARBA" id="ARBA00023163"/>
    </source>
</evidence>
<organism evidence="4">
    <name type="scientific">Cucumis melo</name>
    <name type="common">Muskmelon</name>
    <dbReference type="NCBI Taxonomy" id="3656"/>
    <lineage>
        <taxon>Eukaryota</taxon>
        <taxon>Viridiplantae</taxon>
        <taxon>Streptophyta</taxon>
        <taxon>Embryophyta</taxon>
        <taxon>Tracheophyta</taxon>
        <taxon>Spermatophyta</taxon>
        <taxon>Magnoliopsida</taxon>
        <taxon>eudicotyledons</taxon>
        <taxon>Gunneridae</taxon>
        <taxon>Pentapetalae</taxon>
        <taxon>rosids</taxon>
        <taxon>fabids</taxon>
        <taxon>Cucurbitales</taxon>
        <taxon>Cucurbitaceae</taxon>
        <taxon>Benincaseae</taxon>
        <taxon>Cucumis</taxon>
    </lineage>
</organism>
<keyword evidence="2" id="KW-0804">Transcription</keyword>
<reference evidence="4" key="1">
    <citation type="submission" date="2023-03" db="UniProtKB">
        <authorList>
            <consortium name="EnsemblPlants"/>
        </authorList>
    </citation>
    <scope>IDENTIFICATION</scope>
</reference>
<feature type="region of interest" description="Disordered" evidence="3">
    <location>
        <begin position="72"/>
        <end position="143"/>
    </location>
</feature>
<dbReference type="PANTHER" id="PTHR33124:SF39">
    <property type="entry name" value="TRANSCRIPTION FACTOR UPBEAT1"/>
    <property type="match status" value="1"/>
</dbReference>
<accession>A0A9I9DBJ7</accession>
<name>A0A9I9DBJ7_CUCME</name>
<evidence type="ECO:0000256" key="1">
    <source>
        <dbReference type="ARBA" id="ARBA00023015"/>
    </source>
</evidence>
<proteinExistence type="predicted"/>
<dbReference type="GO" id="GO:0006355">
    <property type="term" value="P:regulation of DNA-templated transcription"/>
    <property type="evidence" value="ECO:0007669"/>
    <property type="project" value="InterPro"/>
</dbReference>